<comment type="similarity">
    <text evidence="1">Belongs to the peptidase C15 family.</text>
</comment>
<dbReference type="GO" id="GO:0016920">
    <property type="term" value="F:pyroglutamyl-peptidase activity"/>
    <property type="evidence" value="ECO:0007669"/>
    <property type="project" value="InterPro"/>
</dbReference>
<keyword evidence="5" id="KW-0788">Thiol protease</keyword>
<gene>
    <name evidence="6" type="ORF">NDN08_005600</name>
</gene>
<protein>
    <recommendedName>
        <fullName evidence="8">Pyroglutamyl-peptidase I</fullName>
    </recommendedName>
</protein>
<dbReference type="PIRSF" id="PIRSF015592">
    <property type="entry name" value="Prld-crbxl_pptds"/>
    <property type="match status" value="1"/>
</dbReference>
<dbReference type="GO" id="GO:0006508">
    <property type="term" value="P:proteolysis"/>
    <property type="evidence" value="ECO:0007669"/>
    <property type="project" value="UniProtKB-KW"/>
</dbReference>
<keyword evidence="7" id="KW-1185">Reference proteome</keyword>
<dbReference type="InterPro" id="IPR000816">
    <property type="entry name" value="Peptidase_C15"/>
</dbReference>
<dbReference type="Pfam" id="PF01470">
    <property type="entry name" value="Peptidase_C15"/>
    <property type="match status" value="1"/>
</dbReference>
<evidence type="ECO:0008006" key="8">
    <source>
        <dbReference type="Google" id="ProtNLM"/>
    </source>
</evidence>
<proteinExistence type="inferred from homology"/>
<dbReference type="Proteomes" id="UP001157974">
    <property type="component" value="Unassembled WGS sequence"/>
</dbReference>
<comment type="caution">
    <text evidence="6">The sequence shown here is derived from an EMBL/GenBank/DDBJ whole genome shotgun (WGS) entry which is preliminary data.</text>
</comment>
<accession>A0AAV8V213</accession>
<keyword evidence="3" id="KW-0645">Protease</keyword>
<evidence type="ECO:0000256" key="3">
    <source>
        <dbReference type="ARBA" id="ARBA00022670"/>
    </source>
</evidence>
<dbReference type="SUPFAM" id="SSF53182">
    <property type="entry name" value="Pyrrolidone carboxyl peptidase (pyroglutamate aminopeptidase)"/>
    <property type="match status" value="1"/>
</dbReference>
<organism evidence="6 7">
    <name type="scientific">Rhodosorus marinus</name>
    <dbReference type="NCBI Taxonomy" id="101924"/>
    <lineage>
        <taxon>Eukaryota</taxon>
        <taxon>Rhodophyta</taxon>
        <taxon>Stylonematophyceae</taxon>
        <taxon>Stylonematales</taxon>
        <taxon>Stylonemataceae</taxon>
        <taxon>Rhodosorus</taxon>
    </lineage>
</organism>
<dbReference type="PANTHER" id="PTHR23402:SF1">
    <property type="entry name" value="PYROGLUTAMYL-PEPTIDASE I"/>
    <property type="match status" value="1"/>
</dbReference>
<keyword evidence="2" id="KW-0963">Cytoplasm</keyword>
<dbReference type="FunFam" id="3.40.630.20:FF:000003">
    <property type="entry name" value="Pyrrolidone-carboxylate peptidase isoform A"/>
    <property type="match status" value="1"/>
</dbReference>
<evidence type="ECO:0000256" key="1">
    <source>
        <dbReference type="ARBA" id="ARBA00006641"/>
    </source>
</evidence>
<dbReference type="AlphaFoldDB" id="A0AAV8V213"/>
<evidence type="ECO:0000313" key="6">
    <source>
        <dbReference type="EMBL" id="KAJ8908898.1"/>
    </source>
</evidence>
<dbReference type="Gene3D" id="3.40.630.20">
    <property type="entry name" value="Peptidase C15, pyroglutamyl peptidase I-like"/>
    <property type="match status" value="1"/>
</dbReference>
<keyword evidence="4" id="KW-0378">Hydrolase</keyword>
<dbReference type="GO" id="GO:0005829">
    <property type="term" value="C:cytosol"/>
    <property type="evidence" value="ECO:0007669"/>
    <property type="project" value="InterPro"/>
</dbReference>
<evidence type="ECO:0000256" key="5">
    <source>
        <dbReference type="ARBA" id="ARBA00022807"/>
    </source>
</evidence>
<dbReference type="InterPro" id="IPR016125">
    <property type="entry name" value="Peptidase_C15-like"/>
</dbReference>
<dbReference type="EMBL" id="JAMWBK010000001">
    <property type="protein sequence ID" value="KAJ8908898.1"/>
    <property type="molecule type" value="Genomic_DNA"/>
</dbReference>
<evidence type="ECO:0000256" key="4">
    <source>
        <dbReference type="ARBA" id="ARBA00022801"/>
    </source>
</evidence>
<reference evidence="6 7" key="1">
    <citation type="journal article" date="2023" name="Nat. Commun.">
        <title>Origin of minicircular mitochondrial genomes in red algae.</title>
        <authorList>
            <person name="Lee Y."/>
            <person name="Cho C.H."/>
            <person name="Lee Y.M."/>
            <person name="Park S.I."/>
            <person name="Yang J.H."/>
            <person name="West J.A."/>
            <person name="Bhattacharya D."/>
            <person name="Yoon H.S."/>
        </authorList>
    </citation>
    <scope>NUCLEOTIDE SEQUENCE [LARGE SCALE GENOMIC DNA]</scope>
    <source>
        <strain evidence="6 7">CCMP1338</strain>
        <tissue evidence="6">Whole cell</tissue>
    </source>
</reference>
<name>A0AAV8V213_9RHOD</name>
<dbReference type="InterPro" id="IPR036440">
    <property type="entry name" value="Peptidase_C15-like_sf"/>
</dbReference>
<evidence type="ECO:0000313" key="7">
    <source>
        <dbReference type="Proteomes" id="UP001157974"/>
    </source>
</evidence>
<evidence type="ECO:0000256" key="2">
    <source>
        <dbReference type="ARBA" id="ARBA00022490"/>
    </source>
</evidence>
<dbReference type="PANTHER" id="PTHR23402">
    <property type="entry name" value="PROTEASE FAMILY C15 PYROGLUTAMYL-PEPTIDASE I-RELATED"/>
    <property type="match status" value="1"/>
</dbReference>
<sequence>MGSWGGRAGGVGGSVVEEDQGLVEFHLTGFGKFGSLKENPTENLIELIREELRVDRGEFLPARIASCHIWEVSAEYTDDALSKLHNNLSKPVNRPIVFLHLGVDCGANNFRLEQKGVNEADFQYHDERGFSPRKQPIVRKNGTTTHAIQTTLPTAKLASILREQSFDVQTSTDAGRFVCNWTYYLSLHHAKNSGALVLFLHVPSVSQIKLEEQLQFVKALIRQIAVQVRAEEESLPTVMATTPALGTS</sequence>